<name>A0A914CSU1_9BILA</name>
<evidence type="ECO:0000256" key="1">
    <source>
        <dbReference type="SAM" id="Coils"/>
    </source>
</evidence>
<organism evidence="3 4">
    <name type="scientific">Acrobeloides nanus</name>
    <dbReference type="NCBI Taxonomy" id="290746"/>
    <lineage>
        <taxon>Eukaryota</taxon>
        <taxon>Metazoa</taxon>
        <taxon>Ecdysozoa</taxon>
        <taxon>Nematoda</taxon>
        <taxon>Chromadorea</taxon>
        <taxon>Rhabditida</taxon>
        <taxon>Tylenchina</taxon>
        <taxon>Cephalobomorpha</taxon>
        <taxon>Cephaloboidea</taxon>
        <taxon>Cephalobidae</taxon>
        <taxon>Acrobeloides</taxon>
    </lineage>
</organism>
<dbReference type="AlphaFoldDB" id="A0A914CSU1"/>
<feature type="signal peptide" evidence="2">
    <location>
        <begin position="1"/>
        <end position="20"/>
    </location>
</feature>
<keyword evidence="2" id="KW-0732">Signal</keyword>
<evidence type="ECO:0000313" key="3">
    <source>
        <dbReference type="Proteomes" id="UP000887540"/>
    </source>
</evidence>
<evidence type="ECO:0000313" key="4">
    <source>
        <dbReference type="WBParaSite" id="ACRNAN_scaffold1386.g16650.t1"/>
    </source>
</evidence>
<protein>
    <submittedName>
        <fullName evidence="4">Uncharacterized protein</fullName>
    </submittedName>
</protein>
<proteinExistence type="predicted"/>
<accession>A0A914CSU1</accession>
<evidence type="ECO:0000256" key="2">
    <source>
        <dbReference type="SAM" id="SignalP"/>
    </source>
</evidence>
<feature type="chain" id="PRO_5037041820" evidence="2">
    <location>
        <begin position="21"/>
        <end position="384"/>
    </location>
</feature>
<sequence length="384" mass="46481">MAWNLILFCVVLSSVSFANTNVWPDTNLNRDRSLVKRQTYDDLTSSEAEQRRVELTEQLRLLNQRRSHRYDKDRKCCERSLEAENSVEDSPCCQRVQNQKCPHRDKGRCGVPAPQYQNKKVTRIITVTDSPETFRRLERQLIAKLEEDLRQLRENEEQRVYKLEDQRRLEFQEELRRDEDDEEARLVANERNRRMALEEELGRIRKAEIDRLIQLGETQKAELESQLEAERREEERRRLKREENLRAELEKKLISDDAHITTLEDERRRKLELELQTERQNTNALRKKRHEERLFELENDFREQKKRHIDQINELVEQRRREFELELERKRRNMNVPRDEIIEIDEMEEIPEIYNTDKQQCCNRCAGQGDRCRCNRSFVSCNGN</sequence>
<feature type="coiled-coil region" evidence="1">
    <location>
        <begin position="135"/>
        <end position="333"/>
    </location>
</feature>
<keyword evidence="3" id="KW-1185">Reference proteome</keyword>
<keyword evidence="1" id="KW-0175">Coiled coil</keyword>
<reference evidence="4" key="1">
    <citation type="submission" date="2022-11" db="UniProtKB">
        <authorList>
            <consortium name="WormBaseParasite"/>
        </authorList>
    </citation>
    <scope>IDENTIFICATION</scope>
</reference>
<dbReference type="WBParaSite" id="ACRNAN_scaffold1386.g16650.t1">
    <property type="protein sequence ID" value="ACRNAN_scaffold1386.g16650.t1"/>
    <property type="gene ID" value="ACRNAN_scaffold1386.g16650"/>
</dbReference>
<dbReference type="Proteomes" id="UP000887540">
    <property type="component" value="Unplaced"/>
</dbReference>